<dbReference type="InterPro" id="IPR010982">
    <property type="entry name" value="Lambda_DNA-bd_dom_sf"/>
</dbReference>
<evidence type="ECO:0000259" key="5">
    <source>
        <dbReference type="PROSITE" id="PS50932"/>
    </source>
</evidence>
<dbReference type="CDD" id="cd06267">
    <property type="entry name" value="PBP1_LacI_sugar_binding-like"/>
    <property type="match status" value="1"/>
</dbReference>
<dbReference type="Pfam" id="PF00356">
    <property type="entry name" value="LacI"/>
    <property type="match status" value="1"/>
</dbReference>
<keyword evidence="3" id="KW-0238">DNA-binding</keyword>
<dbReference type="PANTHER" id="PTHR30146">
    <property type="entry name" value="LACI-RELATED TRANSCRIPTIONAL REPRESSOR"/>
    <property type="match status" value="1"/>
</dbReference>
<reference evidence="6 7" key="1">
    <citation type="submission" date="2017-11" db="EMBL/GenBank/DDBJ databases">
        <title>Genomic Encyclopedia of Archaeal and Bacterial Type Strains, Phase II (KMG-II): From Individual Species to Whole Genera.</title>
        <authorList>
            <person name="Goeker M."/>
        </authorList>
    </citation>
    <scope>NUCLEOTIDE SEQUENCE [LARGE SCALE GENOMIC DNA]</scope>
    <source>
        <strain evidence="6 7">DSM 27393</strain>
    </source>
</reference>
<dbReference type="SUPFAM" id="SSF47413">
    <property type="entry name" value="lambda repressor-like DNA-binding domains"/>
    <property type="match status" value="1"/>
</dbReference>
<evidence type="ECO:0000313" key="7">
    <source>
        <dbReference type="Proteomes" id="UP000228758"/>
    </source>
</evidence>
<gene>
    <name evidence="6" type="ORF">CLV46_2458</name>
</gene>
<dbReference type="Proteomes" id="UP000228758">
    <property type="component" value="Unassembled WGS sequence"/>
</dbReference>
<dbReference type="InterPro" id="IPR028082">
    <property type="entry name" value="Peripla_BP_I"/>
</dbReference>
<dbReference type="Gene3D" id="1.10.260.40">
    <property type="entry name" value="lambda repressor-like DNA-binding domains"/>
    <property type="match status" value="1"/>
</dbReference>
<dbReference type="SUPFAM" id="SSF53822">
    <property type="entry name" value="Periplasmic binding protein-like I"/>
    <property type="match status" value="1"/>
</dbReference>
<dbReference type="OrthoDB" id="2854648at2"/>
<proteinExistence type="predicted"/>
<evidence type="ECO:0000256" key="2">
    <source>
        <dbReference type="ARBA" id="ARBA00023015"/>
    </source>
</evidence>
<protein>
    <submittedName>
        <fullName evidence="6">LacI family transcriptional regulator</fullName>
    </submittedName>
</protein>
<evidence type="ECO:0000256" key="3">
    <source>
        <dbReference type="ARBA" id="ARBA00023125"/>
    </source>
</evidence>
<accession>A0A2M9CLV9</accession>
<name>A0A2M9CLV9_9MICO</name>
<feature type="domain" description="HTH lacI-type" evidence="5">
    <location>
        <begin position="6"/>
        <end position="60"/>
    </location>
</feature>
<keyword evidence="7" id="KW-1185">Reference proteome</keyword>
<evidence type="ECO:0000256" key="1">
    <source>
        <dbReference type="ARBA" id="ARBA00022491"/>
    </source>
</evidence>
<dbReference type="InterPro" id="IPR000843">
    <property type="entry name" value="HTH_LacI"/>
</dbReference>
<dbReference type="PROSITE" id="PS50932">
    <property type="entry name" value="HTH_LACI_2"/>
    <property type="match status" value="1"/>
</dbReference>
<dbReference type="Gene3D" id="3.40.50.2300">
    <property type="match status" value="2"/>
</dbReference>
<keyword evidence="2" id="KW-0805">Transcription regulation</keyword>
<dbReference type="SMART" id="SM00354">
    <property type="entry name" value="HTH_LACI"/>
    <property type="match status" value="1"/>
</dbReference>
<evidence type="ECO:0000256" key="4">
    <source>
        <dbReference type="ARBA" id="ARBA00023163"/>
    </source>
</evidence>
<keyword evidence="1" id="KW-0678">Repressor</keyword>
<evidence type="ECO:0000313" key="6">
    <source>
        <dbReference type="EMBL" id="PJJ72881.1"/>
    </source>
</evidence>
<keyword evidence="4" id="KW-0804">Transcription</keyword>
<dbReference type="InterPro" id="IPR046335">
    <property type="entry name" value="LacI/GalR-like_sensor"/>
</dbReference>
<dbReference type="PANTHER" id="PTHR30146:SF148">
    <property type="entry name" value="HTH-TYPE TRANSCRIPTIONAL REPRESSOR PURR-RELATED"/>
    <property type="match status" value="1"/>
</dbReference>
<dbReference type="Pfam" id="PF13377">
    <property type="entry name" value="Peripla_BP_3"/>
    <property type="match status" value="1"/>
</dbReference>
<dbReference type="GO" id="GO:0003700">
    <property type="term" value="F:DNA-binding transcription factor activity"/>
    <property type="evidence" value="ECO:0007669"/>
    <property type="project" value="TreeGrafter"/>
</dbReference>
<dbReference type="CDD" id="cd01392">
    <property type="entry name" value="HTH_LacI"/>
    <property type="match status" value="1"/>
</dbReference>
<dbReference type="GO" id="GO:0000976">
    <property type="term" value="F:transcription cis-regulatory region binding"/>
    <property type="evidence" value="ECO:0007669"/>
    <property type="project" value="TreeGrafter"/>
</dbReference>
<sequence>MDSPGMNVRQIAKIAGVSTATVSRVYRGVGSVSPQMRERVQAAIEQYGYRPSHFGEALARRRHGALGIVFPGLSGPYFAELIDGFERVAVAHRMSVHIVGTHLRQDAGDELLAMTRRVDGIAVHGGTVPTATIAQLARSTPLVVIGDHDGDVPVTVRTDNDAIRRLVRHLLDDHGYRRLVFVGTPDGSPDITARWEAFRAAHREAGLEPPAEPLRVGLQQSDGVRAADRVIGGGYDAAVCANDETALGLLIASLGRGVRVPHDFAIAGVDDVSLSGLVRPGLTTVARPLVDLASTTAELLLELIEGRDVPHETVLESHVVRRGSCGCPEPEGAN</sequence>
<dbReference type="RefSeq" id="WP_100365023.1">
    <property type="nucleotide sequence ID" value="NZ_PGFF01000001.1"/>
</dbReference>
<comment type="caution">
    <text evidence="6">The sequence shown here is derived from an EMBL/GenBank/DDBJ whole genome shotgun (WGS) entry which is preliminary data.</text>
</comment>
<dbReference type="AlphaFoldDB" id="A0A2M9CLV9"/>
<dbReference type="EMBL" id="PGFF01000001">
    <property type="protein sequence ID" value="PJJ72881.1"/>
    <property type="molecule type" value="Genomic_DNA"/>
</dbReference>
<organism evidence="6 7">
    <name type="scientific">Diaminobutyricimonas aerilata</name>
    <dbReference type="NCBI Taxonomy" id="1162967"/>
    <lineage>
        <taxon>Bacteria</taxon>
        <taxon>Bacillati</taxon>
        <taxon>Actinomycetota</taxon>
        <taxon>Actinomycetes</taxon>
        <taxon>Micrococcales</taxon>
        <taxon>Microbacteriaceae</taxon>
        <taxon>Diaminobutyricimonas</taxon>
    </lineage>
</organism>